<feature type="domain" description="Ig-like" evidence="10">
    <location>
        <begin position="289"/>
        <end position="388"/>
    </location>
</feature>
<keyword evidence="8" id="KW-0472">Membrane</keyword>
<sequence>MERLVKPIFVVGVAMISFVGIWRKAVYIKGTVSPEIVQVGQDVILRCQVGGCTSSRQQVHLYKWEGSKNQTLYIHNSTEQQYSVQESVQESNTHKGYYENGFLEVTLLQVQLANGGQYVCSMMCDDVYKEDIVEVTVEGLISVAVGDVAILPCQMIETYYPSHLELQWRRSSPGKSRTIYSYQLYWDTCPSVCYGDKFNARCPYSNGPKSQVWLRKKYKLNTEVLKHNNLGVGNISLKLNNIQKEDAGRYECSVNSNLQRKVVIYKLDVRAFVGVLVVGNVNPKIGRIGQGVILHCQVRGCKSSRVQVQLYKWEGSKNHTLYTHNSTNQHRAEEKSTGESDENGIHKGYYKNGLLEVTLLNVQLADSGQYVCATTCDDVYKEDIVEVTIEEVPVQSAEVWMFCGFAFLAFLFIVSWHFYRKLEELKKGNEQLKTENEKLKGEMKAKTEQYEAGKEQLEMVKEILAAHLHKADVVLDPRTAHPKLKVSEDGQSVWNTGTVSQVSDWEKRFDSRTFILAKCGFSEGKHYWEVEIDQKKTWDLGVASATASRKGEITLSPENGYWVIGCDDGKDYWARTEQWTRLKVNGKLTKLGIFLDKSAGSLSFYDVCRHRKLHTYKTLGVGDLYPFFYIGSVTNQPLKIV</sequence>
<dbReference type="PRINTS" id="PR01407">
    <property type="entry name" value="BUTYPHLNCDUF"/>
</dbReference>
<feature type="transmembrane region" description="Helical" evidence="8">
    <location>
        <begin position="399"/>
        <end position="419"/>
    </location>
</feature>
<evidence type="ECO:0000256" key="7">
    <source>
        <dbReference type="SAM" id="MobiDB-lite"/>
    </source>
</evidence>
<dbReference type="CDD" id="cd13733">
    <property type="entry name" value="SPRY_PRY_C-I_1"/>
    <property type="match status" value="1"/>
</dbReference>
<dbReference type="OrthoDB" id="9031922at2759"/>
<dbReference type="Pfam" id="PF13765">
    <property type="entry name" value="PRY"/>
    <property type="match status" value="1"/>
</dbReference>
<dbReference type="InterPro" id="IPR013151">
    <property type="entry name" value="Immunoglobulin_dom"/>
</dbReference>
<dbReference type="KEGG" id="pmua:114581811"/>
<gene>
    <name evidence="11" type="primary">LOC114581811</name>
</gene>
<comment type="similarity">
    <text evidence="1">Belongs to the immunoglobulin superfamily. BTN/MOG family.</text>
</comment>
<dbReference type="SUPFAM" id="SSF48726">
    <property type="entry name" value="Immunoglobulin"/>
    <property type="match status" value="3"/>
</dbReference>
<evidence type="ECO:0000256" key="6">
    <source>
        <dbReference type="SAM" id="Coils"/>
    </source>
</evidence>
<dbReference type="PROSITE" id="PS50188">
    <property type="entry name" value="B302_SPRY"/>
    <property type="match status" value="1"/>
</dbReference>
<dbReference type="InterPro" id="IPR007110">
    <property type="entry name" value="Ig-like_dom"/>
</dbReference>
<feature type="region of interest" description="Disordered" evidence="7">
    <location>
        <begin position="322"/>
        <end position="342"/>
    </location>
</feature>
<dbReference type="FunFam" id="2.60.120.920:FF:000004">
    <property type="entry name" value="Butyrophilin subfamily 1 member A1"/>
    <property type="match status" value="1"/>
</dbReference>
<dbReference type="SUPFAM" id="SSF49899">
    <property type="entry name" value="Concanavalin A-like lectins/glucanases"/>
    <property type="match status" value="1"/>
</dbReference>
<reference evidence="11" key="3">
    <citation type="submission" date="2025-09" db="UniProtKB">
        <authorList>
            <consortium name="Ensembl"/>
        </authorList>
    </citation>
    <scope>IDENTIFICATION</scope>
</reference>
<protein>
    <submittedName>
        <fullName evidence="11">Butyrophilin subfamily 3 member A1-like</fullName>
    </submittedName>
</protein>
<dbReference type="SMART" id="SM00409">
    <property type="entry name" value="IG"/>
    <property type="match status" value="3"/>
</dbReference>
<evidence type="ECO:0000313" key="11">
    <source>
        <dbReference type="Ensembl" id="ENSPMRP00000023573.1"/>
    </source>
</evidence>
<dbReference type="SMART" id="SM00449">
    <property type="entry name" value="SPRY"/>
    <property type="match status" value="1"/>
</dbReference>
<comment type="function">
    <text evidence="5">Neurotoxin that produces dose-dependent hypolocomotion and hyperalgesia in mice. May directly act on the central nervous system, as it is 6500-fold more potent when administered intracerebroventricularly than intraperitoneal.</text>
</comment>
<evidence type="ECO:0000256" key="5">
    <source>
        <dbReference type="ARBA" id="ARBA00034460"/>
    </source>
</evidence>
<dbReference type="InterPro" id="IPR006574">
    <property type="entry name" value="PRY"/>
</dbReference>
<keyword evidence="3" id="KW-0800">Toxin</keyword>
<feature type="domain" description="B30.2/SPRY" evidence="9">
    <location>
        <begin position="453"/>
        <end position="641"/>
    </location>
</feature>
<dbReference type="InterPro" id="IPR043136">
    <property type="entry name" value="B30.2/SPRY_sf"/>
</dbReference>
<dbReference type="Pfam" id="PF00622">
    <property type="entry name" value="SPRY"/>
    <property type="match status" value="1"/>
</dbReference>
<dbReference type="InterPro" id="IPR003879">
    <property type="entry name" value="Butyrophylin_SPRY"/>
</dbReference>
<dbReference type="GeneTree" id="ENSGT01120000271914"/>
<dbReference type="Proteomes" id="UP000472272">
    <property type="component" value="Chromosome 13"/>
</dbReference>
<keyword evidence="12" id="KW-1185">Reference proteome</keyword>
<evidence type="ECO:0000259" key="10">
    <source>
        <dbReference type="PROSITE" id="PS50835"/>
    </source>
</evidence>
<dbReference type="InterPro" id="IPR003599">
    <property type="entry name" value="Ig_sub"/>
</dbReference>
<keyword evidence="4" id="KW-0393">Immunoglobulin domain</keyword>
<dbReference type="SMART" id="SM00408">
    <property type="entry name" value="IGc2"/>
    <property type="match status" value="3"/>
</dbReference>
<dbReference type="Gene3D" id="2.60.40.10">
    <property type="entry name" value="Immunoglobulins"/>
    <property type="match status" value="3"/>
</dbReference>
<dbReference type="GeneID" id="114581811"/>
<feature type="domain" description="Ig-like" evidence="10">
    <location>
        <begin position="7"/>
        <end position="122"/>
    </location>
</feature>
<comment type="similarity">
    <text evidence="2">Belongs to the ohanin/vespryn family.</text>
</comment>
<reference evidence="11 12" key="1">
    <citation type="journal article" date="2019" name="Proc. Natl. Acad. Sci. U.S.A.">
        <title>Regulatory changes in pterin and carotenoid genes underlie balanced color polymorphisms in the wall lizard.</title>
        <authorList>
            <person name="Andrade P."/>
            <person name="Pinho C."/>
            <person name="Perez I de Lanuza G."/>
            <person name="Afonso S."/>
            <person name="Brejcha J."/>
            <person name="Rubin C.J."/>
            <person name="Wallerman O."/>
            <person name="Pereira P."/>
            <person name="Sabatino S.J."/>
            <person name="Bellati A."/>
            <person name="Pellitteri-Rosa D."/>
            <person name="Bosakova Z."/>
            <person name="Bunikis I."/>
            <person name="Carretero M.A."/>
            <person name="Feiner N."/>
            <person name="Marsik P."/>
            <person name="Pauperio F."/>
            <person name="Salvi D."/>
            <person name="Soler L."/>
            <person name="While G.M."/>
            <person name="Uller T."/>
            <person name="Font E."/>
            <person name="Andersson L."/>
            <person name="Carneiro M."/>
        </authorList>
    </citation>
    <scope>NUCLEOTIDE SEQUENCE</scope>
</reference>
<dbReference type="Gene3D" id="2.60.120.920">
    <property type="match status" value="1"/>
</dbReference>
<name>A0A670JG16_PODMU</name>
<accession>A0A670JG16</accession>
<dbReference type="PROSITE" id="PS50835">
    <property type="entry name" value="IG_LIKE"/>
    <property type="match status" value="3"/>
</dbReference>
<dbReference type="Pfam" id="PF00047">
    <property type="entry name" value="ig"/>
    <property type="match status" value="1"/>
</dbReference>
<dbReference type="InterPro" id="IPR036179">
    <property type="entry name" value="Ig-like_dom_sf"/>
</dbReference>
<evidence type="ECO:0000256" key="3">
    <source>
        <dbReference type="ARBA" id="ARBA00022699"/>
    </source>
</evidence>
<proteinExistence type="inferred from homology"/>
<evidence type="ECO:0000256" key="4">
    <source>
        <dbReference type="ARBA" id="ARBA00023319"/>
    </source>
</evidence>
<evidence type="ECO:0000256" key="2">
    <source>
        <dbReference type="ARBA" id="ARBA00009651"/>
    </source>
</evidence>
<keyword evidence="8" id="KW-0812">Transmembrane</keyword>
<keyword evidence="3" id="KW-0528">Neurotoxin</keyword>
<feature type="domain" description="Ig-like" evidence="10">
    <location>
        <begin position="130"/>
        <end position="263"/>
    </location>
</feature>
<dbReference type="InterPro" id="IPR050143">
    <property type="entry name" value="TRIM/RBCC"/>
</dbReference>
<evidence type="ECO:0000256" key="1">
    <source>
        <dbReference type="ARBA" id="ARBA00007591"/>
    </source>
</evidence>
<dbReference type="SMART" id="SM00589">
    <property type="entry name" value="PRY"/>
    <property type="match status" value="1"/>
</dbReference>
<dbReference type="InterPro" id="IPR013783">
    <property type="entry name" value="Ig-like_fold"/>
</dbReference>
<dbReference type="InterPro" id="IPR001870">
    <property type="entry name" value="B30.2/SPRY"/>
</dbReference>
<dbReference type="PANTHER" id="PTHR24103">
    <property type="entry name" value="E3 UBIQUITIN-PROTEIN LIGASE TRIM"/>
    <property type="match status" value="1"/>
</dbReference>
<dbReference type="AlphaFoldDB" id="A0A670JG16"/>
<reference evidence="11" key="2">
    <citation type="submission" date="2025-08" db="UniProtKB">
        <authorList>
            <consortium name="Ensembl"/>
        </authorList>
    </citation>
    <scope>IDENTIFICATION</scope>
</reference>
<organism evidence="11 12">
    <name type="scientific">Podarcis muralis</name>
    <name type="common">Wall lizard</name>
    <name type="synonym">Lacerta muralis</name>
    <dbReference type="NCBI Taxonomy" id="64176"/>
    <lineage>
        <taxon>Eukaryota</taxon>
        <taxon>Metazoa</taxon>
        <taxon>Chordata</taxon>
        <taxon>Craniata</taxon>
        <taxon>Vertebrata</taxon>
        <taxon>Euteleostomi</taxon>
        <taxon>Lepidosauria</taxon>
        <taxon>Squamata</taxon>
        <taxon>Bifurcata</taxon>
        <taxon>Unidentata</taxon>
        <taxon>Episquamata</taxon>
        <taxon>Laterata</taxon>
        <taxon>Lacertibaenia</taxon>
        <taxon>Lacertidae</taxon>
        <taxon>Podarcis</taxon>
    </lineage>
</organism>
<evidence type="ECO:0000256" key="8">
    <source>
        <dbReference type="SAM" id="Phobius"/>
    </source>
</evidence>
<dbReference type="RefSeq" id="XP_028558274.1">
    <property type="nucleotide sequence ID" value="XM_028702441.1"/>
</dbReference>
<evidence type="ECO:0000259" key="9">
    <source>
        <dbReference type="PROSITE" id="PS50188"/>
    </source>
</evidence>
<feature type="coiled-coil region" evidence="6">
    <location>
        <begin position="422"/>
        <end position="456"/>
    </location>
</feature>
<dbReference type="InterPro" id="IPR013320">
    <property type="entry name" value="ConA-like_dom_sf"/>
</dbReference>
<keyword evidence="8" id="KW-1133">Transmembrane helix</keyword>
<dbReference type="InterPro" id="IPR003598">
    <property type="entry name" value="Ig_sub2"/>
</dbReference>
<evidence type="ECO:0000313" key="12">
    <source>
        <dbReference type="Proteomes" id="UP000472272"/>
    </source>
</evidence>
<dbReference type="Ensembl" id="ENSPMRT00000025019.1">
    <property type="protein sequence ID" value="ENSPMRP00000023573.1"/>
    <property type="gene ID" value="ENSPMRG00000015279.1"/>
</dbReference>
<keyword evidence="6" id="KW-0175">Coiled coil</keyword>
<dbReference type="InterPro" id="IPR003877">
    <property type="entry name" value="SPRY_dom"/>
</dbReference>